<dbReference type="InterPro" id="IPR050738">
    <property type="entry name" value="Sulfatase"/>
</dbReference>
<evidence type="ECO:0000313" key="10">
    <source>
        <dbReference type="Proteomes" id="UP000325055"/>
    </source>
</evidence>
<sequence>MIMTKYSAIVAACTLPLGVNALAAQTQQEKPNVLFIAVDDLGWSDVGYNGSTLVATPNIDRLASMGVSFTDGYVTAPISGPSRNGMVSGMYSQKYGMQINADLKFAQVPAQHKTLPETMREAGYRTALVGKWHVCRDANVVFDEVYDRIDISSNYFPDSTGVYDGPRLPILAVKESTYENEYMTDKLTSHAIQFMNKQSNATPFFLYLGYNAVHNPWQAEKKYYDRLSNIKDEYMRVQASLIACADENIGILLNYLENRKLIDNTIIVFVSDNGPAKGGPELKTWEGYDPSFEYVFGQMKTLRGHKVDLYEGGIRTPMIIAYKPLLREGKVFRDMISTLDFYPTICEMTGSEIPEGTTLDGVSLVRYLREETKQQPHDMLFWCRNNFGAARMGVWKLYKESDKTELYNLREDIGETKDVSAEYPHIKEKMMKAWNEWHSTIPVSASKIKK</sequence>
<dbReference type="EMBL" id="VVYW01000012">
    <property type="protein sequence ID" value="KAA5407544.1"/>
    <property type="molecule type" value="Genomic_DNA"/>
</dbReference>
<reference evidence="10 11" key="1">
    <citation type="journal article" date="2019" name="Nat. Med.">
        <title>A library of human gut bacterial isolates paired with longitudinal multiomics data enables mechanistic microbiome research.</title>
        <authorList>
            <person name="Poyet M."/>
            <person name="Groussin M."/>
            <person name="Gibbons S.M."/>
            <person name="Avila-Pacheco J."/>
            <person name="Jiang X."/>
            <person name="Kearney S.M."/>
            <person name="Perrotta A.R."/>
            <person name="Berdy B."/>
            <person name="Zhao S."/>
            <person name="Lieberman T.D."/>
            <person name="Swanson P.K."/>
            <person name="Smith M."/>
            <person name="Roesemann S."/>
            <person name="Alexander J.E."/>
            <person name="Rich S.A."/>
            <person name="Livny J."/>
            <person name="Vlamakis H."/>
            <person name="Clish C."/>
            <person name="Bullock K."/>
            <person name="Deik A."/>
            <person name="Scott J."/>
            <person name="Pierce K.A."/>
            <person name="Xavier R.J."/>
            <person name="Alm E.J."/>
        </authorList>
    </citation>
    <scope>NUCLEOTIDE SEQUENCE [LARGE SCALE GENOMIC DNA]</scope>
    <source>
        <strain evidence="9 11">BIOML-A6</strain>
        <strain evidence="8 10">BIOML-A7</strain>
    </source>
</reference>
<feature type="chain" id="PRO_5041544258" evidence="6">
    <location>
        <begin position="24"/>
        <end position="450"/>
    </location>
</feature>
<evidence type="ECO:0000256" key="4">
    <source>
        <dbReference type="ARBA" id="ARBA00022837"/>
    </source>
</evidence>
<evidence type="ECO:0000256" key="3">
    <source>
        <dbReference type="ARBA" id="ARBA00022801"/>
    </source>
</evidence>
<dbReference type="Proteomes" id="UP000325055">
    <property type="component" value="Unassembled WGS sequence"/>
</dbReference>
<feature type="signal peptide" evidence="6">
    <location>
        <begin position="1"/>
        <end position="23"/>
    </location>
</feature>
<organism evidence="8 10">
    <name type="scientific">Bacteroides cellulosilyticus</name>
    <dbReference type="NCBI Taxonomy" id="246787"/>
    <lineage>
        <taxon>Bacteria</taxon>
        <taxon>Pseudomonadati</taxon>
        <taxon>Bacteroidota</taxon>
        <taxon>Bacteroidia</taxon>
        <taxon>Bacteroidales</taxon>
        <taxon>Bacteroidaceae</taxon>
        <taxon>Bacteroides</taxon>
    </lineage>
</organism>
<comment type="similarity">
    <text evidence="1">Belongs to the sulfatase family.</text>
</comment>
<dbReference type="PANTHER" id="PTHR42693">
    <property type="entry name" value="ARYLSULFATASE FAMILY MEMBER"/>
    <property type="match status" value="1"/>
</dbReference>
<dbReference type="InterPro" id="IPR024607">
    <property type="entry name" value="Sulfatase_CS"/>
</dbReference>
<dbReference type="GO" id="GO:0046872">
    <property type="term" value="F:metal ion binding"/>
    <property type="evidence" value="ECO:0007669"/>
    <property type="project" value="UniProtKB-KW"/>
</dbReference>
<dbReference type="PANTHER" id="PTHR42693:SF33">
    <property type="entry name" value="ARYLSULFATASE"/>
    <property type="match status" value="1"/>
</dbReference>
<evidence type="ECO:0000256" key="5">
    <source>
        <dbReference type="PIRSR" id="PIRSR600917-52"/>
    </source>
</evidence>
<dbReference type="GO" id="GO:0016740">
    <property type="term" value="F:transferase activity"/>
    <property type="evidence" value="ECO:0007669"/>
    <property type="project" value="UniProtKB-KW"/>
</dbReference>
<evidence type="ECO:0000256" key="1">
    <source>
        <dbReference type="ARBA" id="ARBA00008779"/>
    </source>
</evidence>
<evidence type="ECO:0000313" key="9">
    <source>
        <dbReference type="EMBL" id="KAA5413571.1"/>
    </source>
</evidence>
<feature type="modified residue" description="3-oxoalanine (Ser)" evidence="5">
    <location>
        <position position="79"/>
    </location>
</feature>
<feature type="domain" description="Sulfatase N-terminal" evidence="7">
    <location>
        <begin position="31"/>
        <end position="350"/>
    </location>
</feature>
<proteinExistence type="inferred from homology"/>
<dbReference type="InterPro" id="IPR000917">
    <property type="entry name" value="Sulfatase_N"/>
</dbReference>
<evidence type="ECO:0000313" key="11">
    <source>
        <dbReference type="Proteomes" id="UP000448877"/>
    </source>
</evidence>
<protein>
    <submittedName>
        <fullName evidence="8">Sulfatase-like hydrolase/transferase</fullName>
    </submittedName>
</protein>
<dbReference type="PROSITE" id="PS00149">
    <property type="entry name" value="SULFATASE_2"/>
    <property type="match status" value="1"/>
</dbReference>
<keyword evidence="4" id="KW-0106">Calcium</keyword>
<evidence type="ECO:0000259" key="7">
    <source>
        <dbReference type="Pfam" id="PF00884"/>
    </source>
</evidence>
<name>A0A3D6AYR7_9BACE</name>
<evidence type="ECO:0000313" key="8">
    <source>
        <dbReference type="EMBL" id="KAA5407544.1"/>
    </source>
</evidence>
<keyword evidence="6" id="KW-0732">Signal</keyword>
<dbReference type="AlphaFoldDB" id="A0A3D6AYR7"/>
<dbReference type="InterPro" id="IPR017850">
    <property type="entry name" value="Alkaline_phosphatase_core_sf"/>
</dbReference>
<dbReference type="Gene3D" id="3.40.720.10">
    <property type="entry name" value="Alkaline Phosphatase, subunit A"/>
    <property type="match status" value="1"/>
</dbReference>
<dbReference type="EMBL" id="VVYV01000050">
    <property type="protein sequence ID" value="KAA5413571.1"/>
    <property type="molecule type" value="Genomic_DNA"/>
</dbReference>
<keyword evidence="2" id="KW-0479">Metal-binding</keyword>
<dbReference type="SUPFAM" id="SSF53649">
    <property type="entry name" value="Alkaline phosphatase-like"/>
    <property type="match status" value="1"/>
</dbReference>
<comment type="caution">
    <text evidence="8">The sequence shown here is derived from an EMBL/GenBank/DDBJ whole genome shotgun (WGS) entry which is preliminary data.</text>
</comment>
<evidence type="ECO:0000256" key="2">
    <source>
        <dbReference type="ARBA" id="ARBA00022723"/>
    </source>
</evidence>
<keyword evidence="3 8" id="KW-0378">Hydrolase</keyword>
<accession>A0A3D6AYR7</accession>
<dbReference type="RefSeq" id="WP_007210823.1">
    <property type="nucleotide sequence ID" value="NZ_VVYW01000012.1"/>
</dbReference>
<dbReference type="Pfam" id="PF00884">
    <property type="entry name" value="Sulfatase"/>
    <property type="match status" value="1"/>
</dbReference>
<keyword evidence="8" id="KW-0808">Transferase</keyword>
<dbReference type="Gene3D" id="3.30.1120.10">
    <property type="match status" value="1"/>
</dbReference>
<gene>
    <name evidence="9" type="ORF">F2Y81_22585</name>
    <name evidence="8" type="ORF">F2Y86_15350</name>
</gene>
<dbReference type="Proteomes" id="UP000448877">
    <property type="component" value="Unassembled WGS sequence"/>
</dbReference>
<comment type="PTM">
    <text evidence="5">The conversion to 3-oxoalanine (also known as C-formylglycine, FGly), of a serine or cysteine residue in prokaryotes and of a cysteine residue in eukaryotes, is critical for catalytic activity.</text>
</comment>
<dbReference type="GO" id="GO:0004065">
    <property type="term" value="F:arylsulfatase activity"/>
    <property type="evidence" value="ECO:0007669"/>
    <property type="project" value="TreeGrafter"/>
</dbReference>
<evidence type="ECO:0000256" key="6">
    <source>
        <dbReference type="SAM" id="SignalP"/>
    </source>
</evidence>